<keyword evidence="2" id="KW-1185">Reference proteome</keyword>
<dbReference type="HOGENOM" id="CLU_2328764_0_0_9"/>
<dbReference type="KEGG" id="cce:Ccel_3299"/>
<proteinExistence type="predicted"/>
<protein>
    <submittedName>
        <fullName evidence="1">Uncharacterized protein</fullName>
    </submittedName>
</protein>
<evidence type="ECO:0000313" key="1">
    <source>
        <dbReference type="EMBL" id="ACL77588.1"/>
    </source>
</evidence>
<dbReference type="STRING" id="394503.Ccel_3299"/>
<name>B8I132_RUMCH</name>
<reference evidence="1 2" key="1">
    <citation type="submission" date="2009-01" db="EMBL/GenBank/DDBJ databases">
        <title>Complete sequence of Clostridium cellulolyticum H10.</title>
        <authorList>
            <consortium name="US DOE Joint Genome Institute"/>
            <person name="Lucas S."/>
            <person name="Copeland A."/>
            <person name="Lapidus A."/>
            <person name="Glavina del Rio T."/>
            <person name="Dalin E."/>
            <person name="Tice H."/>
            <person name="Bruce D."/>
            <person name="Goodwin L."/>
            <person name="Pitluck S."/>
            <person name="Chertkov O."/>
            <person name="Saunders E."/>
            <person name="Brettin T."/>
            <person name="Detter J.C."/>
            <person name="Han C."/>
            <person name="Larimer F."/>
            <person name="Land M."/>
            <person name="Hauser L."/>
            <person name="Kyrpides N."/>
            <person name="Ivanova N."/>
            <person name="Zhou J."/>
            <person name="Richardson P."/>
        </authorList>
    </citation>
    <scope>NUCLEOTIDE SEQUENCE [LARGE SCALE GENOMIC DNA]</scope>
    <source>
        <strain evidence="2">ATCC 35319 / DSM 5812 / JCM 6584 / H10</strain>
    </source>
</reference>
<organism evidence="1 2">
    <name type="scientific">Ruminiclostridium cellulolyticum (strain ATCC 35319 / DSM 5812 / JCM 6584 / H10)</name>
    <name type="common">Clostridium cellulolyticum</name>
    <dbReference type="NCBI Taxonomy" id="394503"/>
    <lineage>
        <taxon>Bacteria</taxon>
        <taxon>Bacillati</taxon>
        <taxon>Bacillota</taxon>
        <taxon>Clostridia</taxon>
        <taxon>Eubacteriales</taxon>
        <taxon>Oscillospiraceae</taxon>
        <taxon>Ruminiclostridium</taxon>
    </lineage>
</organism>
<dbReference type="AlphaFoldDB" id="B8I132"/>
<gene>
    <name evidence="1" type="ordered locus">Ccel_3299</name>
</gene>
<dbReference type="Proteomes" id="UP000001349">
    <property type="component" value="Chromosome"/>
</dbReference>
<accession>B8I132</accession>
<dbReference type="EMBL" id="CP001348">
    <property type="protein sequence ID" value="ACL77588.1"/>
    <property type="molecule type" value="Genomic_DNA"/>
</dbReference>
<evidence type="ECO:0000313" key="2">
    <source>
        <dbReference type="Proteomes" id="UP000001349"/>
    </source>
</evidence>
<sequence length="98" mass="11602">MEIERGVREGMKQEEKVIFEEARTSLFSEFDAEISEVETEIHDLKFNNAKKQLMLDIENASGDEYTNLNSEFYSQLDALEKKLRLLNVKRQKLERILF</sequence>